<dbReference type="eggNOG" id="ENOG50331CV">
    <property type="taxonomic scope" value="Bacteria"/>
</dbReference>
<evidence type="ECO:0000313" key="2">
    <source>
        <dbReference type="Proteomes" id="UP000006693"/>
    </source>
</evidence>
<keyword evidence="2" id="KW-1185">Reference proteome</keyword>
<dbReference type="HOGENOM" id="CLU_2491948_0_0_4"/>
<dbReference type="AlphaFoldDB" id="A0A0H2WLU1"/>
<protein>
    <submittedName>
        <fullName evidence="1">Uncharacterized protein</fullName>
    </submittedName>
</protein>
<sequence>MLIKCRFPRTFAFDATMRTTQATRAVERLRARAGNPQYSAVGMPGGLFYLVDRSSGAAEKLCAPMPLEDFVAFVDGLGPKKPRKVSKLDVAFEQQIKNSKR</sequence>
<name>A0A0H2WLU1_BURMA</name>
<dbReference type="EMBL" id="CP000010">
    <property type="protein sequence ID" value="AAU50311.1"/>
    <property type="molecule type" value="Genomic_DNA"/>
</dbReference>
<evidence type="ECO:0000313" key="1">
    <source>
        <dbReference type="EMBL" id="AAU50311.1"/>
    </source>
</evidence>
<proteinExistence type="predicted"/>
<reference evidence="1 2" key="1">
    <citation type="journal article" date="2004" name="Proc. Natl. Acad. Sci. U.S.A.">
        <title>Structural flexibility in the Burkholderia mallei genome.</title>
        <authorList>
            <person name="Nierman W.C."/>
            <person name="DeShazer D."/>
            <person name="Kim H.S."/>
            <person name="Tettelin H."/>
            <person name="Nelson K.E."/>
            <person name="Feldblyum T."/>
            <person name="Ulrich R.L."/>
            <person name="Ronning C.M."/>
            <person name="Brinkac L.M."/>
            <person name="Daugherty S.C."/>
            <person name="Davidsen T.D."/>
            <person name="Deboy R.T."/>
            <person name="Dimitrov G."/>
            <person name="Dodson R.J."/>
            <person name="Durkin A.S."/>
            <person name="Gwinn M.L."/>
            <person name="Haft D.H."/>
            <person name="Khouri H."/>
            <person name="Kolonay J.F."/>
            <person name="Madupu R."/>
            <person name="Mohammoud Y."/>
            <person name="Nelson W.C."/>
            <person name="Radune D."/>
            <person name="Romero C.M."/>
            <person name="Sarria S."/>
            <person name="Selengut J."/>
            <person name="Shamblin C."/>
            <person name="Sullivan S.A."/>
            <person name="White O."/>
            <person name="Yu Y."/>
            <person name="Zafar N."/>
            <person name="Zhou L."/>
            <person name="Fraser C.M."/>
        </authorList>
    </citation>
    <scope>NUCLEOTIDE SEQUENCE [LARGE SCALE GENOMIC DNA]</scope>
    <source>
        <strain evidence="1 2">ATCC 23344</strain>
    </source>
</reference>
<dbReference type="Proteomes" id="UP000006693">
    <property type="component" value="Chromosome 1"/>
</dbReference>
<organism evidence="1 2">
    <name type="scientific">Burkholderia mallei (strain ATCC 23344)</name>
    <dbReference type="NCBI Taxonomy" id="243160"/>
    <lineage>
        <taxon>Bacteria</taxon>
        <taxon>Pseudomonadati</taxon>
        <taxon>Pseudomonadota</taxon>
        <taxon>Betaproteobacteria</taxon>
        <taxon>Burkholderiales</taxon>
        <taxon>Burkholderiaceae</taxon>
        <taxon>Burkholderia</taxon>
        <taxon>pseudomallei group</taxon>
    </lineage>
</organism>
<dbReference type="PATRIC" id="fig|243160.12.peg.2240"/>
<dbReference type="KEGG" id="bma:BMA2172"/>
<accession>A0A0H2WLU1</accession>
<gene>
    <name evidence="1" type="ordered locus">BMA2172</name>
</gene>